<dbReference type="AlphaFoldDB" id="A0A7Y9ZE30"/>
<evidence type="ECO:0000259" key="6">
    <source>
        <dbReference type="PROSITE" id="PS50977"/>
    </source>
</evidence>
<dbReference type="InterPro" id="IPR050109">
    <property type="entry name" value="HTH-type_TetR-like_transc_reg"/>
</dbReference>
<dbReference type="SUPFAM" id="SSF48498">
    <property type="entry name" value="Tetracyclin repressor-like, C-terminal domain"/>
    <property type="match status" value="1"/>
</dbReference>
<reference evidence="7 8" key="1">
    <citation type="submission" date="2020-07" db="EMBL/GenBank/DDBJ databases">
        <title>Sequencing the genomes of 1000 actinobacteria strains.</title>
        <authorList>
            <person name="Klenk H.-P."/>
        </authorList>
    </citation>
    <scope>NUCLEOTIDE SEQUENCE [LARGE SCALE GENOMIC DNA]</scope>
    <source>
        <strain evidence="7 8">DSM 15131</strain>
    </source>
</reference>
<sequence length="199" mass="22195">MARTRSNRRLDHPREKVLSAALEMIGEQGLSKVTMAALAARLETSGGHLLYYFGTRDGLFLETLRWSEQQYAVERAPLLEAAAAGEGDLASVLELATIYLPVDERDPRWQLWLELWARAPYDADLAAAQRELDQRWHADLLQLLDLLPGLTDREGTSERLRAMWDGFAIAIVNGGGTALRARVVEHTRAVLDAFTSPCP</sequence>
<dbReference type="InterPro" id="IPR009057">
    <property type="entry name" value="Homeodomain-like_sf"/>
</dbReference>
<dbReference type="Proteomes" id="UP000562045">
    <property type="component" value="Unassembled WGS sequence"/>
</dbReference>
<dbReference type="GO" id="GO:0003700">
    <property type="term" value="F:DNA-binding transcription factor activity"/>
    <property type="evidence" value="ECO:0007669"/>
    <property type="project" value="TreeGrafter"/>
</dbReference>
<keyword evidence="3 5" id="KW-0238">DNA-binding</keyword>
<evidence type="ECO:0000256" key="5">
    <source>
        <dbReference type="PROSITE-ProRule" id="PRU00335"/>
    </source>
</evidence>
<dbReference type="Pfam" id="PF00440">
    <property type="entry name" value="TetR_N"/>
    <property type="match status" value="1"/>
</dbReference>
<protein>
    <submittedName>
        <fullName evidence="7">AcrR family transcriptional regulator</fullName>
    </submittedName>
</protein>
<feature type="DNA-binding region" description="H-T-H motif" evidence="5">
    <location>
        <begin position="34"/>
        <end position="53"/>
    </location>
</feature>
<proteinExistence type="predicted"/>
<comment type="caution">
    <text evidence="7">The sequence shown here is derived from an EMBL/GenBank/DDBJ whole genome shotgun (WGS) entry which is preliminary data.</text>
</comment>
<dbReference type="PANTHER" id="PTHR30055">
    <property type="entry name" value="HTH-TYPE TRANSCRIPTIONAL REGULATOR RUTR"/>
    <property type="match status" value="1"/>
</dbReference>
<dbReference type="Pfam" id="PF13977">
    <property type="entry name" value="TetR_C_6"/>
    <property type="match status" value="1"/>
</dbReference>
<organism evidence="7 8">
    <name type="scientific">Nocardioides aromaticivorans</name>
    <dbReference type="NCBI Taxonomy" id="200618"/>
    <lineage>
        <taxon>Bacteria</taxon>
        <taxon>Bacillati</taxon>
        <taxon>Actinomycetota</taxon>
        <taxon>Actinomycetes</taxon>
        <taxon>Propionibacteriales</taxon>
        <taxon>Nocardioidaceae</taxon>
        <taxon>Nocardioides</taxon>
    </lineage>
</organism>
<evidence type="ECO:0000256" key="4">
    <source>
        <dbReference type="ARBA" id="ARBA00023163"/>
    </source>
</evidence>
<gene>
    <name evidence="7" type="ORF">BJ993_000361</name>
</gene>
<name>A0A7Y9ZE30_9ACTN</name>
<dbReference type="InterPro" id="IPR001647">
    <property type="entry name" value="HTH_TetR"/>
</dbReference>
<dbReference type="RefSeq" id="WP_036546606.1">
    <property type="nucleotide sequence ID" value="NZ_JACBZM010000001.1"/>
</dbReference>
<dbReference type="Gene3D" id="1.10.357.10">
    <property type="entry name" value="Tetracycline Repressor, domain 2"/>
    <property type="match status" value="1"/>
</dbReference>
<dbReference type="InterPro" id="IPR036271">
    <property type="entry name" value="Tet_transcr_reg_TetR-rel_C_sf"/>
</dbReference>
<evidence type="ECO:0000313" key="8">
    <source>
        <dbReference type="Proteomes" id="UP000562045"/>
    </source>
</evidence>
<keyword evidence="4" id="KW-0804">Transcription</keyword>
<dbReference type="InterPro" id="IPR039538">
    <property type="entry name" value="BetI_C"/>
</dbReference>
<dbReference type="PROSITE" id="PS50977">
    <property type="entry name" value="HTH_TETR_2"/>
    <property type="match status" value="1"/>
</dbReference>
<dbReference type="SUPFAM" id="SSF46689">
    <property type="entry name" value="Homeodomain-like"/>
    <property type="match status" value="1"/>
</dbReference>
<evidence type="ECO:0000313" key="7">
    <source>
        <dbReference type="EMBL" id="NYI43281.1"/>
    </source>
</evidence>
<evidence type="ECO:0000256" key="2">
    <source>
        <dbReference type="ARBA" id="ARBA00023015"/>
    </source>
</evidence>
<keyword evidence="1" id="KW-0678">Repressor</keyword>
<dbReference type="GO" id="GO:0000976">
    <property type="term" value="F:transcription cis-regulatory region binding"/>
    <property type="evidence" value="ECO:0007669"/>
    <property type="project" value="TreeGrafter"/>
</dbReference>
<dbReference type="PANTHER" id="PTHR30055:SF200">
    <property type="entry name" value="HTH-TYPE TRANSCRIPTIONAL REPRESSOR BDCR"/>
    <property type="match status" value="1"/>
</dbReference>
<evidence type="ECO:0000256" key="1">
    <source>
        <dbReference type="ARBA" id="ARBA00022491"/>
    </source>
</evidence>
<accession>A0A7Y9ZE30</accession>
<feature type="domain" description="HTH tetR-type" evidence="6">
    <location>
        <begin position="11"/>
        <end position="71"/>
    </location>
</feature>
<keyword evidence="2" id="KW-0805">Transcription regulation</keyword>
<evidence type="ECO:0000256" key="3">
    <source>
        <dbReference type="ARBA" id="ARBA00023125"/>
    </source>
</evidence>
<dbReference type="EMBL" id="JACBZM010000001">
    <property type="protein sequence ID" value="NYI43281.1"/>
    <property type="molecule type" value="Genomic_DNA"/>
</dbReference>